<name>A0A9J6D0I5_RHIMP</name>
<organism evidence="1 2">
    <name type="scientific">Rhipicephalus microplus</name>
    <name type="common">Cattle tick</name>
    <name type="synonym">Boophilus microplus</name>
    <dbReference type="NCBI Taxonomy" id="6941"/>
    <lineage>
        <taxon>Eukaryota</taxon>
        <taxon>Metazoa</taxon>
        <taxon>Ecdysozoa</taxon>
        <taxon>Arthropoda</taxon>
        <taxon>Chelicerata</taxon>
        <taxon>Arachnida</taxon>
        <taxon>Acari</taxon>
        <taxon>Parasitiformes</taxon>
        <taxon>Ixodida</taxon>
        <taxon>Ixodoidea</taxon>
        <taxon>Ixodidae</taxon>
        <taxon>Rhipicephalinae</taxon>
        <taxon>Rhipicephalus</taxon>
        <taxon>Boophilus</taxon>
    </lineage>
</organism>
<reference evidence="1" key="2">
    <citation type="submission" date="2021-09" db="EMBL/GenBank/DDBJ databases">
        <authorList>
            <person name="Jia N."/>
            <person name="Wang J."/>
            <person name="Shi W."/>
            <person name="Du L."/>
            <person name="Sun Y."/>
            <person name="Zhan W."/>
            <person name="Jiang J."/>
            <person name="Wang Q."/>
            <person name="Zhang B."/>
            <person name="Ji P."/>
            <person name="Sakyi L.B."/>
            <person name="Cui X."/>
            <person name="Yuan T."/>
            <person name="Jiang B."/>
            <person name="Yang W."/>
            <person name="Lam T.T.-Y."/>
            <person name="Chang Q."/>
            <person name="Ding S."/>
            <person name="Wang X."/>
            <person name="Zhu J."/>
            <person name="Ruan X."/>
            <person name="Zhao L."/>
            <person name="Wei J."/>
            <person name="Que T."/>
            <person name="Du C."/>
            <person name="Cheng J."/>
            <person name="Dai P."/>
            <person name="Han X."/>
            <person name="Huang E."/>
            <person name="Gao Y."/>
            <person name="Liu J."/>
            <person name="Shao H."/>
            <person name="Ye R."/>
            <person name="Li L."/>
            <person name="Wei W."/>
            <person name="Wang X."/>
            <person name="Wang C."/>
            <person name="Huo Q."/>
            <person name="Li W."/>
            <person name="Guo W."/>
            <person name="Chen H."/>
            <person name="Chen S."/>
            <person name="Zhou L."/>
            <person name="Zhou L."/>
            <person name="Ni X."/>
            <person name="Tian J."/>
            <person name="Zhou Y."/>
            <person name="Sheng Y."/>
            <person name="Liu T."/>
            <person name="Pan Y."/>
            <person name="Xia L."/>
            <person name="Li J."/>
            <person name="Zhao F."/>
            <person name="Cao W."/>
        </authorList>
    </citation>
    <scope>NUCLEOTIDE SEQUENCE</scope>
    <source>
        <strain evidence="1">Rmic-2018</strain>
        <tissue evidence="1">Larvae</tissue>
    </source>
</reference>
<comment type="caution">
    <text evidence="1">The sequence shown here is derived from an EMBL/GenBank/DDBJ whole genome shotgun (WGS) entry which is preliminary data.</text>
</comment>
<protein>
    <submittedName>
        <fullName evidence="1">Uncharacterized protein</fullName>
    </submittedName>
</protein>
<evidence type="ECO:0000313" key="1">
    <source>
        <dbReference type="EMBL" id="KAH7964376.1"/>
    </source>
</evidence>
<dbReference type="Proteomes" id="UP000821866">
    <property type="component" value="Unassembled WGS sequence"/>
</dbReference>
<gene>
    <name evidence="1" type="ORF">HPB51_027385</name>
</gene>
<sequence length="112" mass="12683">MIQENAVTRAAISVRVPNKRNPHVRFSGVDPDVNQDRFFNTLKERNAGLEIDEERCKVRVAFRERSGTNAFIGEVDSDSFKALMSRPRLSLGWTVLQVSEDLHVPSCTFCAM</sequence>
<accession>A0A9J6D0I5</accession>
<reference evidence="1" key="1">
    <citation type="journal article" date="2020" name="Cell">
        <title>Large-Scale Comparative Analyses of Tick Genomes Elucidate Their Genetic Diversity and Vector Capacities.</title>
        <authorList>
            <consortium name="Tick Genome and Microbiome Consortium (TIGMIC)"/>
            <person name="Jia N."/>
            <person name="Wang J."/>
            <person name="Shi W."/>
            <person name="Du L."/>
            <person name="Sun Y."/>
            <person name="Zhan W."/>
            <person name="Jiang J.F."/>
            <person name="Wang Q."/>
            <person name="Zhang B."/>
            <person name="Ji P."/>
            <person name="Bell-Sakyi L."/>
            <person name="Cui X.M."/>
            <person name="Yuan T.T."/>
            <person name="Jiang B.G."/>
            <person name="Yang W.F."/>
            <person name="Lam T.T."/>
            <person name="Chang Q.C."/>
            <person name="Ding S.J."/>
            <person name="Wang X.J."/>
            <person name="Zhu J.G."/>
            <person name="Ruan X.D."/>
            <person name="Zhao L."/>
            <person name="Wei J.T."/>
            <person name="Ye R.Z."/>
            <person name="Que T.C."/>
            <person name="Du C.H."/>
            <person name="Zhou Y.H."/>
            <person name="Cheng J.X."/>
            <person name="Dai P.F."/>
            <person name="Guo W.B."/>
            <person name="Han X.H."/>
            <person name="Huang E.J."/>
            <person name="Li L.F."/>
            <person name="Wei W."/>
            <person name="Gao Y.C."/>
            <person name="Liu J.Z."/>
            <person name="Shao H.Z."/>
            <person name="Wang X."/>
            <person name="Wang C.C."/>
            <person name="Yang T.C."/>
            <person name="Huo Q.B."/>
            <person name="Li W."/>
            <person name="Chen H.Y."/>
            <person name="Chen S.E."/>
            <person name="Zhou L.G."/>
            <person name="Ni X.B."/>
            <person name="Tian J.H."/>
            <person name="Sheng Y."/>
            <person name="Liu T."/>
            <person name="Pan Y.S."/>
            <person name="Xia L.Y."/>
            <person name="Li J."/>
            <person name="Zhao F."/>
            <person name="Cao W.C."/>
        </authorList>
    </citation>
    <scope>NUCLEOTIDE SEQUENCE</scope>
    <source>
        <strain evidence="1">Rmic-2018</strain>
    </source>
</reference>
<dbReference type="AlphaFoldDB" id="A0A9J6D0I5"/>
<proteinExistence type="predicted"/>
<keyword evidence="2" id="KW-1185">Reference proteome</keyword>
<dbReference type="EMBL" id="JABSTU010003998">
    <property type="protein sequence ID" value="KAH7964376.1"/>
    <property type="molecule type" value="Genomic_DNA"/>
</dbReference>
<evidence type="ECO:0000313" key="2">
    <source>
        <dbReference type="Proteomes" id="UP000821866"/>
    </source>
</evidence>